<proteinExistence type="predicted"/>
<evidence type="ECO:0000313" key="2">
    <source>
        <dbReference type="Proteomes" id="UP000676336"/>
    </source>
</evidence>
<accession>A0A8S3BJR0</accession>
<reference evidence="1" key="1">
    <citation type="submission" date="2021-02" db="EMBL/GenBank/DDBJ databases">
        <authorList>
            <person name="Nowell W R."/>
        </authorList>
    </citation>
    <scope>NUCLEOTIDE SEQUENCE</scope>
</reference>
<dbReference type="EMBL" id="CAJOBI010150857">
    <property type="protein sequence ID" value="CAF4810269.1"/>
    <property type="molecule type" value="Genomic_DNA"/>
</dbReference>
<gene>
    <name evidence="1" type="ORF">SMN809_LOCUS47565</name>
</gene>
<sequence>MDVRSAVYDDIPQVLELAAT</sequence>
<comment type="caution">
    <text evidence="1">The sequence shown here is derived from an EMBL/GenBank/DDBJ whole genome shotgun (WGS) entry which is preliminary data.</text>
</comment>
<organism evidence="1 2">
    <name type="scientific">Rotaria magnacalcarata</name>
    <dbReference type="NCBI Taxonomy" id="392030"/>
    <lineage>
        <taxon>Eukaryota</taxon>
        <taxon>Metazoa</taxon>
        <taxon>Spiralia</taxon>
        <taxon>Gnathifera</taxon>
        <taxon>Rotifera</taxon>
        <taxon>Eurotatoria</taxon>
        <taxon>Bdelloidea</taxon>
        <taxon>Philodinida</taxon>
        <taxon>Philodinidae</taxon>
        <taxon>Rotaria</taxon>
    </lineage>
</organism>
<feature type="non-terminal residue" evidence="1">
    <location>
        <position position="20"/>
    </location>
</feature>
<dbReference type="AlphaFoldDB" id="A0A8S3BJR0"/>
<evidence type="ECO:0000313" key="1">
    <source>
        <dbReference type="EMBL" id="CAF4810269.1"/>
    </source>
</evidence>
<protein>
    <submittedName>
        <fullName evidence="1">Uncharacterized protein</fullName>
    </submittedName>
</protein>
<dbReference type="Proteomes" id="UP000676336">
    <property type="component" value="Unassembled WGS sequence"/>
</dbReference>
<name>A0A8S3BJR0_9BILA</name>